<reference evidence="1 2" key="1">
    <citation type="submission" date="2021-01" db="EMBL/GenBank/DDBJ databases">
        <title>Whole genome shotgun sequence of Planotetraspora kaengkrachanensis NBRC 104272.</title>
        <authorList>
            <person name="Komaki H."/>
            <person name="Tamura T."/>
        </authorList>
    </citation>
    <scope>NUCLEOTIDE SEQUENCE [LARGE SCALE GENOMIC DNA]</scope>
    <source>
        <strain evidence="1 2">NBRC 104272</strain>
    </source>
</reference>
<gene>
    <name evidence="1" type="ORF">Pka01_26120</name>
</gene>
<dbReference type="RefSeq" id="WP_203882948.1">
    <property type="nucleotide sequence ID" value="NZ_BAABHH010000016.1"/>
</dbReference>
<evidence type="ECO:0000313" key="2">
    <source>
        <dbReference type="Proteomes" id="UP000630097"/>
    </source>
</evidence>
<dbReference type="EMBL" id="BONV01000009">
    <property type="protein sequence ID" value="GIG79485.1"/>
    <property type="molecule type" value="Genomic_DNA"/>
</dbReference>
<dbReference type="AlphaFoldDB" id="A0A8J3M882"/>
<keyword evidence="2" id="KW-1185">Reference proteome</keyword>
<sequence length="67" mass="7397">MTSPRFLMELLHVPAGAMPNDSYAEHIPELGAIIRTEPVIRDGRFRPPCTPAAGVDRDLDAADLRVR</sequence>
<dbReference type="Proteomes" id="UP000630097">
    <property type="component" value="Unassembled WGS sequence"/>
</dbReference>
<evidence type="ECO:0000313" key="1">
    <source>
        <dbReference type="EMBL" id="GIG79485.1"/>
    </source>
</evidence>
<protein>
    <submittedName>
        <fullName evidence="1">Uncharacterized protein</fullName>
    </submittedName>
</protein>
<proteinExistence type="predicted"/>
<name>A0A8J3M882_9ACTN</name>
<accession>A0A8J3M882</accession>
<comment type="caution">
    <text evidence="1">The sequence shown here is derived from an EMBL/GenBank/DDBJ whole genome shotgun (WGS) entry which is preliminary data.</text>
</comment>
<organism evidence="1 2">
    <name type="scientific">Planotetraspora kaengkrachanensis</name>
    <dbReference type="NCBI Taxonomy" id="575193"/>
    <lineage>
        <taxon>Bacteria</taxon>
        <taxon>Bacillati</taxon>
        <taxon>Actinomycetota</taxon>
        <taxon>Actinomycetes</taxon>
        <taxon>Streptosporangiales</taxon>
        <taxon>Streptosporangiaceae</taxon>
        <taxon>Planotetraspora</taxon>
    </lineage>
</organism>